<sequence length="141" mass="16186">MFKHTVTPQFLDIDGMKHANNIAIANWFDQAKTPLYRLFTPDLDLNPEKWKLIIVKAEFDYVGEMFYGEDVEIRSFITRIGNSSFTVGQEAWQNGKLRTKGQTVIVHHDYLSDKTIPIPASIKKLLEEHMEASDKASELSN</sequence>
<protein>
    <submittedName>
        <fullName evidence="1">Acyl-CoA thioesterase</fullName>
    </submittedName>
</protein>
<dbReference type="Pfam" id="PF13279">
    <property type="entry name" value="4HBT_2"/>
    <property type="match status" value="1"/>
</dbReference>
<reference evidence="1 2" key="1">
    <citation type="submission" date="2019-06" db="EMBL/GenBank/DDBJ databases">
        <title>Draft genome sequence of Methanolobus vulcani B1d.</title>
        <authorList>
            <person name="Creighbaum A.J."/>
            <person name="Ticak T."/>
            <person name="Hariraju D."/>
            <person name="Arivett B.A."/>
            <person name="Ferguson D.J.Jr."/>
        </authorList>
    </citation>
    <scope>NUCLEOTIDE SEQUENCE [LARGE SCALE GENOMIC DNA]</scope>
    <source>
        <strain evidence="1 2">B1d</strain>
    </source>
</reference>
<evidence type="ECO:0000313" key="1">
    <source>
        <dbReference type="EMBL" id="TQD25087.1"/>
    </source>
</evidence>
<dbReference type="CDD" id="cd00586">
    <property type="entry name" value="4HBT"/>
    <property type="match status" value="1"/>
</dbReference>
<dbReference type="RefSeq" id="WP_154809814.1">
    <property type="nucleotide sequence ID" value="NZ_VIAQ01000015.1"/>
</dbReference>
<evidence type="ECO:0000313" key="2">
    <source>
        <dbReference type="Proteomes" id="UP000319335"/>
    </source>
</evidence>
<dbReference type="Proteomes" id="UP000319335">
    <property type="component" value="Unassembled WGS sequence"/>
</dbReference>
<dbReference type="AlphaFoldDB" id="A0A7Z8KMY5"/>
<comment type="caution">
    <text evidence="1">The sequence shown here is derived from an EMBL/GenBank/DDBJ whole genome shotgun (WGS) entry which is preliminary data.</text>
</comment>
<proteinExistence type="predicted"/>
<gene>
    <name evidence="1" type="ORF">FKV42_08525</name>
</gene>
<dbReference type="Gene3D" id="3.10.129.10">
    <property type="entry name" value="Hotdog Thioesterase"/>
    <property type="match status" value="1"/>
</dbReference>
<accession>A0A7Z8KMY5</accession>
<dbReference type="InterPro" id="IPR029069">
    <property type="entry name" value="HotDog_dom_sf"/>
</dbReference>
<dbReference type="SUPFAM" id="SSF54637">
    <property type="entry name" value="Thioesterase/thiol ester dehydrase-isomerase"/>
    <property type="match status" value="1"/>
</dbReference>
<organism evidence="1 2">
    <name type="scientific">Methanolobus vulcani</name>
    <dbReference type="NCBI Taxonomy" id="38026"/>
    <lineage>
        <taxon>Archaea</taxon>
        <taxon>Methanobacteriati</taxon>
        <taxon>Methanobacteriota</taxon>
        <taxon>Stenosarchaea group</taxon>
        <taxon>Methanomicrobia</taxon>
        <taxon>Methanosarcinales</taxon>
        <taxon>Methanosarcinaceae</taxon>
        <taxon>Methanolobus</taxon>
    </lineage>
</organism>
<dbReference type="OrthoDB" id="56956at2157"/>
<name>A0A7Z8KMY5_9EURY</name>
<keyword evidence="2" id="KW-1185">Reference proteome</keyword>
<dbReference type="EMBL" id="VIAQ01000015">
    <property type="protein sequence ID" value="TQD25087.1"/>
    <property type="molecule type" value="Genomic_DNA"/>
</dbReference>